<evidence type="ECO:0000256" key="2">
    <source>
        <dbReference type="ARBA" id="ARBA00004496"/>
    </source>
</evidence>
<gene>
    <name evidence="12" type="ORF">OESDEN_17568</name>
    <name evidence="11" type="ORF">OESDEN_25439</name>
</gene>
<feature type="domain" description="Large ribosomal subunit protein uL18 C-terminal eukaryotes" evidence="10">
    <location>
        <begin position="74"/>
        <end position="127"/>
    </location>
</feature>
<dbReference type="EMBL" id="KN613230">
    <property type="protein sequence ID" value="KHJ74945.1"/>
    <property type="molecule type" value="Genomic_DNA"/>
</dbReference>
<evidence type="ECO:0000256" key="7">
    <source>
        <dbReference type="ARBA" id="ARBA00023274"/>
    </source>
</evidence>
<keyword evidence="5" id="KW-0699">rRNA-binding</keyword>
<comment type="subcellular location">
    <subcellularLocation>
        <location evidence="2">Cytoplasm</location>
    </subcellularLocation>
</comment>
<dbReference type="GO" id="GO:0000027">
    <property type="term" value="P:ribosomal large subunit assembly"/>
    <property type="evidence" value="ECO:0007669"/>
    <property type="project" value="TreeGrafter"/>
</dbReference>
<comment type="function">
    <text evidence="1">Component of the ribosome, a large ribonucleoprotein complex responsible for the synthesis of proteins in the cell. The small ribosomal subunit (SSU) binds messenger RNAs (mRNAs) and translates the encoded message by selecting cognate aminoacyl-transfer RNA (tRNA) molecules. The large subunit (LSU) contains the ribosomal catalytic site termed the peptidyl transferase center (PTC), which catalyzes the formation of peptide bonds, thereby polymerizing the amino acids delivered by tRNAs into a polypeptide chain. The nascent polypeptides leave the ribosome through a tunnel in the LSU and interact with protein factors that function in enzymatic processing, targeting, and the membrane insertion of nascent chains at the exit of the ribosomal tunnel.</text>
</comment>
<dbReference type="GO" id="GO:0003735">
    <property type="term" value="F:structural constituent of ribosome"/>
    <property type="evidence" value="ECO:0007669"/>
    <property type="project" value="InterPro"/>
</dbReference>
<dbReference type="Pfam" id="PF14204">
    <property type="entry name" value="Ribosomal_L18_c"/>
    <property type="match status" value="1"/>
</dbReference>
<name>A0A0B1SGT3_OESDE</name>
<comment type="similarity">
    <text evidence="3">Belongs to the universal ribosomal protein uL18 family.</text>
</comment>
<dbReference type="GO" id="GO:0006412">
    <property type="term" value="P:translation"/>
    <property type="evidence" value="ECO:0007669"/>
    <property type="project" value="InterPro"/>
</dbReference>
<dbReference type="EMBL" id="KN577447">
    <property type="protein sequence ID" value="KHJ82737.1"/>
    <property type="molecule type" value="Genomic_DNA"/>
</dbReference>
<dbReference type="OrthoDB" id="1618453at2759"/>
<evidence type="ECO:0000256" key="1">
    <source>
        <dbReference type="ARBA" id="ARBA00004021"/>
    </source>
</evidence>
<protein>
    <recommendedName>
        <fullName evidence="8">Large ribosomal subunit protein uL18</fullName>
    </recommendedName>
    <alternativeName>
        <fullName evidence="9">60S ribosomal protein L5</fullName>
    </alternativeName>
</protein>
<keyword evidence="5" id="KW-0694">RNA-binding</keyword>
<keyword evidence="13" id="KW-1185">Reference proteome</keyword>
<evidence type="ECO:0000256" key="3">
    <source>
        <dbReference type="ARBA" id="ARBA00007116"/>
    </source>
</evidence>
<dbReference type="InterPro" id="IPR025607">
    <property type="entry name" value="Ribosomal_uL18_C_euk"/>
</dbReference>
<keyword evidence="6" id="KW-0689">Ribosomal protein</keyword>
<keyword evidence="4" id="KW-0963">Cytoplasm</keyword>
<evidence type="ECO:0000256" key="4">
    <source>
        <dbReference type="ARBA" id="ARBA00022490"/>
    </source>
</evidence>
<evidence type="ECO:0000313" key="11">
    <source>
        <dbReference type="EMBL" id="KHJ74945.1"/>
    </source>
</evidence>
<evidence type="ECO:0000256" key="6">
    <source>
        <dbReference type="ARBA" id="ARBA00022980"/>
    </source>
</evidence>
<dbReference type="SUPFAM" id="SSF53137">
    <property type="entry name" value="Translational machinery components"/>
    <property type="match status" value="1"/>
</dbReference>
<dbReference type="Gene3D" id="3.30.420.100">
    <property type="match status" value="1"/>
</dbReference>
<evidence type="ECO:0000259" key="10">
    <source>
        <dbReference type="Pfam" id="PF14204"/>
    </source>
</evidence>
<organism evidence="12 13">
    <name type="scientific">Oesophagostomum dentatum</name>
    <name type="common">Nodular worm</name>
    <dbReference type="NCBI Taxonomy" id="61180"/>
    <lineage>
        <taxon>Eukaryota</taxon>
        <taxon>Metazoa</taxon>
        <taxon>Ecdysozoa</taxon>
        <taxon>Nematoda</taxon>
        <taxon>Chromadorea</taxon>
        <taxon>Rhabditida</taxon>
        <taxon>Rhabditina</taxon>
        <taxon>Rhabditomorpha</taxon>
        <taxon>Strongyloidea</taxon>
        <taxon>Strongylidae</taxon>
        <taxon>Oesophagostomum</taxon>
    </lineage>
</organism>
<dbReference type="PANTHER" id="PTHR23410">
    <property type="entry name" value="RIBOSOMAL PROTEIN L5-RELATED"/>
    <property type="match status" value="1"/>
</dbReference>
<evidence type="ECO:0000313" key="12">
    <source>
        <dbReference type="EMBL" id="KHJ82737.1"/>
    </source>
</evidence>
<dbReference type="GO" id="GO:0022625">
    <property type="term" value="C:cytosolic large ribosomal subunit"/>
    <property type="evidence" value="ECO:0007669"/>
    <property type="project" value="TreeGrafter"/>
</dbReference>
<reference evidence="12 13" key="1">
    <citation type="submission" date="2014-03" db="EMBL/GenBank/DDBJ databases">
        <title>Draft genome of the hookworm Oesophagostomum dentatum.</title>
        <authorList>
            <person name="Mitreva M."/>
        </authorList>
    </citation>
    <scope>NUCLEOTIDE SEQUENCE [LARGE SCALE GENOMIC DNA]</scope>
    <source>
        <strain evidence="12 13">OD-Hann</strain>
    </source>
</reference>
<dbReference type="PANTHER" id="PTHR23410:SF12">
    <property type="entry name" value="LARGE RIBOSOMAL SUBUNIT PROTEIN UL18"/>
    <property type="match status" value="1"/>
</dbReference>
<keyword evidence="7" id="KW-0687">Ribonucleoprotein</keyword>
<proteinExistence type="inferred from homology"/>
<evidence type="ECO:0000256" key="8">
    <source>
        <dbReference type="ARBA" id="ARBA00035197"/>
    </source>
</evidence>
<evidence type="ECO:0000256" key="9">
    <source>
        <dbReference type="ARBA" id="ARBA00035352"/>
    </source>
</evidence>
<evidence type="ECO:0000313" key="13">
    <source>
        <dbReference type="Proteomes" id="UP000053660"/>
    </source>
</evidence>
<evidence type="ECO:0000256" key="5">
    <source>
        <dbReference type="ARBA" id="ARBA00022730"/>
    </source>
</evidence>
<dbReference type="Proteomes" id="UP000053660">
    <property type="component" value="Unassembled WGS sequence"/>
</dbReference>
<dbReference type="AlphaFoldDB" id="A0A0B1SGT3"/>
<accession>A0A0B1SGT3</accession>
<sequence length="136" mass="16173">MKGVVDGGIDVPHSETRFFGYDTENKKYDAQAHRDRIFGKHVADYMKLLKEEDPDAYKRQFSQFIANNIEADDLEKMYKNAHEAIRRNPDHVTKPKKKSWKPVKYRLYKISLDERKFRIEEKKKLLLQLKAQEESA</sequence>
<dbReference type="InterPro" id="IPR005485">
    <property type="entry name" value="Rbsml_uL18_euk_arch"/>
</dbReference>
<dbReference type="PRINTS" id="PR00058">
    <property type="entry name" value="RIBOSOMALL5"/>
</dbReference>
<dbReference type="GO" id="GO:0008097">
    <property type="term" value="F:5S rRNA binding"/>
    <property type="evidence" value="ECO:0007669"/>
    <property type="project" value="InterPro"/>
</dbReference>